<gene>
    <name evidence="1" type="ORF">SAMN02949497_3861</name>
</gene>
<keyword evidence="2" id="KW-1185">Reference proteome</keyword>
<dbReference type="AlphaFoldDB" id="A0A1Y6D1H5"/>
<reference evidence="1 2" key="1">
    <citation type="submission" date="2016-12" db="EMBL/GenBank/DDBJ databases">
        <authorList>
            <person name="Song W.-J."/>
            <person name="Kurnit D.M."/>
        </authorList>
    </citation>
    <scope>NUCLEOTIDE SEQUENCE [LARGE SCALE GENOMIC DNA]</scope>
    <source>
        <strain evidence="1 2">175</strain>
    </source>
</reference>
<organism evidence="1 2">
    <name type="scientific">Methylomagnum ishizawai</name>
    <dbReference type="NCBI Taxonomy" id="1760988"/>
    <lineage>
        <taxon>Bacteria</taxon>
        <taxon>Pseudomonadati</taxon>
        <taxon>Pseudomonadota</taxon>
        <taxon>Gammaproteobacteria</taxon>
        <taxon>Methylococcales</taxon>
        <taxon>Methylococcaceae</taxon>
        <taxon>Methylomagnum</taxon>
    </lineage>
</organism>
<sequence>MHHPEYFASILAFVRRIGIAVELQPISGPSFLPGIVIRSGALVVDPDTLQWPGDLLHEAGHLAVLPPERRAGASDDLSDTSIPGGGELEALAWSFAAAHRLGLPPSVLFHPGGYKGQSEGLILSYTFGVCPGLKGLCEAGMATAPGFGSIATAPPYPHMIRWLRI</sequence>
<dbReference type="OrthoDB" id="1441538at2"/>
<accession>A0A1Y6D1H5</accession>
<dbReference type="RefSeq" id="WP_085215346.1">
    <property type="nucleotide sequence ID" value="NZ_FXAM01000001.1"/>
</dbReference>
<dbReference type="STRING" id="1760988.SAMN02949497_3861"/>
<evidence type="ECO:0000313" key="1">
    <source>
        <dbReference type="EMBL" id="SMF96461.1"/>
    </source>
</evidence>
<dbReference type="Proteomes" id="UP000192923">
    <property type="component" value="Unassembled WGS sequence"/>
</dbReference>
<protein>
    <submittedName>
        <fullName evidence="1">Uncharacterized protein</fullName>
    </submittedName>
</protein>
<proteinExistence type="predicted"/>
<dbReference type="EMBL" id="FXAM01000001">
    <property type="protein sequence ID" value="SMF96461.1"/>
    <property type="molecule type" value="Genomic_DNA"/>
</dbReference>
<name>A0A1Y6D1H5_9GAMM</name>
<evidence type="ECO:0000313" key="2">
    <source>
        <dbReference type="Proteomes" id="UP000192923"/>
    </source>
</evidence>